<protein>
    <recommendedName>
        <fullName evidence="4">PH domain-containing protein</fullName>
    </recommendedName>
</protein>
<dbReference type="AlphaFoldDB" id="A0A9C7LC75"/>
<keyword evidence="1" id="KW-0472">Membrane</keyword>
<evidence type="ECO:0000313" key="2">
    <source>
        <dbReference type="EMBL" id="CAG9609957.1"/>
    </source>
</evidence>
<feature type="transmembrane region" description="Helical" evidence="1">
    <location>
        <begin position="162"/>
        <end position="182"/>
    </location>
</feature>
<evidence type="ECO:0008006" key="4">
    <source>
        <dbReference type="Google" id="ProtNLM"/>
    </source>
</evidence>
<comment type="caution">
    <text evidence="2">The sequence shown here is derived from an EMBL/GenBank/DDBJ whole genome shotgun (WGS) entry which is preliminary data.</text>
</comment>
<gene>
    <name evidence="2" type="ORF">NEOCIP111885_03700</name>
</gene>
<feature type="transmembrane region" description="Helical" evidence="1">
    <location>
        <begin position="37"/>
        <end position="57"/>
    </location>
</feature>
<dbReference type="Proteomes" id="UP000789845">
    <property type="component" value="Unassembled WGS sequence"/>
</dbReference>
<evidence type="ECO:0000256" key="1">
    <source>
        <dbReference type="SAM" id="Phobius"/>
    </source>
</evidence>
<feature type="transmembrane region" description="Helical" evidence="1">
    <location>
        <begin position="12"/>
        <end position="31"/>
    </location>
</feature>
<keyword evidence="1" id="KW-0812">Transmembrane</keyword>
<sequence length="185" mass="21270">MVIKVPIQKYISTLVLVAAHVIVISLLAHFFLPQFSLNSIILLGSAFYVFKVINYLVASVHVKENSIVTNGFFKRGKVIPYGAIQEVELEGPSQFNSNYMLALYGERKPNLAKRHVLARIPIFWFSRSKIVELLNTVKENNYRVQFQKQVSLFMIGQYWKTLLVNYVIQYVILAVIVVVIITKYN</sequence>
<evidence type="ECO:0000313" key="3">
    <source>
        <dbReference type="Proteomes" id="UP000789845"/>
    </source>
</evidence>
<organism evidence="2 3">
    <name type="scientific">Pseudoneobacillus rhizosphaerae</name>
    <dbReference type="NCBI Taxonomy" id="2880968"/>
    <lineage>
        <taxon>Bacteria</taxon>
        <taxon>Bacillati</taxon>
        <taxon>Bacillota</taxon>
        <taxon>Bacilli</taxon>
        <taxon>Bacillales</taxon>
        <taxon>Bacillaceae</taxon>
        <taxon>Pseudoneobacillus</taxon>
    </lineage>
</organism>
<proteinExistence type="predicted"/>
<keyword evidence="3" id="KW-1185">Reference proteome</keyword>
<dbReference type="RefSeq" id="WP_230498186.1">
    <property type="nucleotide sequence ID" value="NZ_CAKJTG010000026.1"/>
</dbReference>
<dbReference type="EMBL" id="CAKJTG010000026">
    <property type="protein sequence ID" value="CAG9609957.1"/>
    <property type="molecule type" value="Genomic_DNA"/>
</dbReference>
<name>A0A9C7LC75_9BACI</name>
<accession>A0A9C7LC75</accession>
<keyword evidence="1" id="KW-1133">Transmembrane helix</keyword>
<reference evidence="2" key="1">
    <citation type="submission" date="2021-10" db="EMBL/GenBank/DDBJ databases">
        <authorList>
            <person name="Criscuolo A."/>
        </authorList>
    </citation>
    <scope>NUCLEOTIDE SEQUENCE</scope>
    <source>
        <strain evidence="2">CIP111885</strain>
    </source>
</reference>